<dbReference type="RefSeq" id="WP_138192906.1">
    <property type="nucleotide sequence ID" value="NZ_VCIW01000002.1"/>
</dbReference>
<reference evidence="2 3" key="1">
    <citation type="submission" date="2019-05" db="EMBL/GenBank/DDBJ databases">
        <authorList>
            <person name="Narsing Rao M.P."/>
            <person name="Li W.J."/>
        </authorList>
    </citation>
    <scope>NUCLEOTIDE SEQUENCE [LARGE SCALE GENOMIC DNA]</scope>
    <source>
        <strain evidence="2 3">SYSU_K30003</strain>
    </source>
</reference>
<dbReference type="PANTHER" id="PTHR45982:SF1">
    <property type="entry name" value="REGULATOR OF CHROMOSOME CONDENSATION"/>
    <property type="match status" value="1"/>
</dbReference>
<name>A0A5R9GJH9_9BACL</name>
<dbReference type="OrthoDB" id="27389at2"/>
<dbReference type="EMBL" id="VCIW01000002">
    <property type="protein sequence ID" value="TLS53588.1"/>
    <property type="molecule type" value="Genomic_DNA"/>
</dbReference>
<dbReference type="InterPro" id="IPR009091">
    <property type="entry name" value="RCC1/BLIP-II"/>
</dbReference>
<keyword evidence="1" id="KW-0732">Signal</keyword>
<proteinExistence type="predicted"/>
<feature type="chain" id="PRO_5039465044" description="Chromosome condensation regulator RCC1" evidence="1">
    <location>
        <begin position="30"/>
        <end position="380"/>
    </location>
</feature>
<dbReference type="GO" id="GO:0005085">
    <property type="term" value="F:guanyl-nucleotide exchange factor activity"/>
    <property type="evidence" value="ECO:0007669"/>
    <property type="project" value="TreeGrafter"/>
</dbReference>
<dbReference type="PROSITE" id="PS50012">
    <property type="entry name" value="RCC1_3"/>
    <property type="match status" value="1"/>
</dbReference>
<accession>A0A5R9GJH9</accession>
<gene>
    <name evidence="2" type="ORF">FE782_04770</name>
</gene>
<protein>
    <recommendedName>
        <fullName evidence="4">Chromosome condensation regulator RCC1</fullName>
    </recommendedName>
</protein>
<dbReference type="Gene3D" id="2.130.10.30">
    <property type="entry name" value="Regulator of chromosome condensation 1/beta-lactamase-inhibitor protein II"/>
    <property type="match status" value="2"/>
</dbReference>
<dbReference type="GO" id="GO:0005737">
    <property type="term" value="C:cytoplasm"/>
    <property type="evidence" value="ECO:0007669"/>
    <property type="project" value="TreeGrafter"/>
</dbReference>
<keyword evidence="3" id="KW-1185">Reference proteome</keyword>
<dbReference type="Proteomes" id="UP000309676">
    <property type="component" value="Unassembled WGS sequence"/>
</dbReference>
<evidence type="ECO:0000313" key="2">
    <source>
        <dbReference type="EMBL" id="TLS53588.1"/>
    </source>
</evidence>
<dbReference type="InterPro" id="IPR000408">
    <property type="entry name" value="Reg_chr_condens"/>
</dbReference>
<dbReference type="Pfam" id="PF13540">
    <property type="entry name" value="RCC1_2"/>
    <property type="match status" value="1"/>
</dbReference>
<comment type="caution">
    <text evidence="2">The sequence shown here is derived from an EMBL/GenBank/DDBJ whole genome shotgun (WGS) entry which is preliminary data.</text>
</comment>
<organism evidence="2 3">
    <name type="scientific">Paenibacillus antri</name>
    <dbReference type="NCBI Taxonomy" id="2582848"/>
    <lineage>
        <taxon>Bacteria</taxon>
        <taxon>Bacillati</taxon>
        <taxon>Bacillota</taxon>
        <taxon>Bacilli</taxon>
        <taxon>Bacillales</taxon>
        <taxon>Paenibacillaceae</taxon>
        <taxon>Paenibacillus</taxon>
    </lineage>
</organism>
<evidence type="ECO:0000256" key="1">
    <source>
        <dbReference type="SAM" id="SignalP"/>
    </source>
</evidence>
<feature type="signal peptide" evidence="1">
    <location>
        <begin position="1"/>
        <end position="29"/>
    </location>
</feature>
<evidence type="ECO:0008006" key="4">
    <source>
        <dbReference type="Google" id="ProtNLM"/>
    </source>
</evidence>
<sequence>MVVRPKLARSAARAAAFAVAMTLAFGAHASAAVQEKKAEEPKPIPPYVISAEDSHNIAYDEKGQVWYWGGLVDLVEGQIKFQDNRPKIMQGLKDVASVTAGHSTDIIVKKDGSVWEWGRKFTYTDGSNGFSQLIEPKRIDGLERIVKAFPSSGVFGAIDEDGSVWVWHTLPSPTKPMKLETRKAKEISFSGGTAYILATDGTVWQWKAYFGGGWGSLPQANASANTTRVEGVSKVVALSRSSVGSNHIFAIKEDGSVYGWGNNGSGNLGLENTREVSKPQLIPNLTNVAAIETASYKTLIVKTDGTVWRLGMEIGANPDLERNAYEPEQIEGLTDVVSVALGDFHAIAATSAGEIWTWGFVGDFGLNHKEVPVLLTLPKK</sequence>
<dbReference type="SUPFAM" id="SSF50985">
    <property type="entry name" value="RCC1/BLIP-II"/>
    <property type="match status" value="2"/>
</dbReference>
<dbReference type="InterPro" id="IPR051553">
    <property type="entry name" value="Ran_GTPase-activating"/>
</dbReference>
<evidence type="ECO:0000313" key="3">
    <source>
        <dbReference type="Proteomes" id="UP000309676"/>
    </source>
</evidence>
<dbReference type="PANTHER" id="PTHR45982">
    <property type="entry name" value="REGULATOR OF CHROMOSOME CONDENSATION"/>
    <property type="match status" value="1"/>
</dbReference>
<dbReference type="Pfam" id="PF00415">
    <property type="entry name" value="RCC1"/>
    <property type="match status" value="1"/>
</dbReference>
<dbReference type="AlphaFoldDB" id="A0A5R9GJH9"/>